<comment type="caution">
    <text evidence="1">The sequence shown here is derived from an EMBL/GenBank/DDBJ whole genome shotgun (WGS) entry which is preliminary data.</text>
</comment>
<name>A0A815YDY6_9BILA</name>
<sequence length="109" mass="12126">MLPPAGVTHTYTVRTIVTSDGWREETTGILALRMLVNPSGNGYAVWTSSNVRGTDAIGYGEYYSDGGYAMVQIQEDDCISVDLKSIRVNCTEWIPVYSFAYKIRCITDE</sequence>
<evidence type="ECO:0000313" key="3">
    <source>
        <dbReference type="Proteomes" id="UP000663854"/>
    </source>
</evidence>
<dbReference type="Proteomes" id="UP000663870">
    <property type="component" value="Unassembled WGS sequence"/>
</dbReference>
<gene>
    <name evidence="2" type="ORF">JXQ802_LOCUS59073</name>
    <name evidence="1" type="ORF">PYM288_LOCUS42424</name>
</gene>
<dbReference type="Proteomes" id="UP000663854">
    <property type="component" value="Unassembled WGS sequence"/>
</dbReference>
<dbReference type="EMBL" id="CAJNOL010018046">
    <property type="protein sequence ID" value="CAF1680412.1"/>
    <property type="molecule type" value="Genomic_DNA"/>
</dbReference>
<keyword evidence="4" id="KW-1185">Reference proteome</keyword>
<accession>A0A815YDY6</accession>
<feature type="non-terminal residue" evidence="1">
    <location>
        <position position="109"/>
    </location>
</feature>
<evidence type="ECO:0000313" key="1">
    <source>
        <dbReference type="EMBL" id="CAF1568876.1"/>
    </source>
</evidence>
<organism evidence="1 3">
    <name type="scientific">Rotaria sordida</name>
    <dbReference type="NCBI Taxonomy" id="392033"/>
    <lineage>
        <taxon>Eukaryota</taxon>
        <taxon>Metazoa</taxon>
        <taxon>Spiralia</taxon>
        <taxon>Gnathifera</taxon>
        <taxon>Rotifera</taxon>
        <taxon>Eurotatoria</taxon>
        <taxon>Bdelloidea</taxon>
        <taxon>Philodinida</taxon>
        <taxon>Philodinidae</taxon>
        <taxon>Rotaria</taxon>
    </lineage>
</organism>
<reference evidence="1" key="1">
    <citation type="submission" date="2021-02" db="EMBL/GenBank/DDBJ databases">
        <authorList>
            <person name="Nowell W R."/>
        </authorList>
    </citation>
    <scope>NUCLEOTIDE SEQUENCE</scope>
</reference>
<protein>
    <submittedName>
        <fullName evidence="1">Uncharacterized protein</fullName>
    </submittedName>
</protein>
<evidence type="ECO:0000313" key="4">
    <source>
        <dbReference type="Proteomes" id="UP000663870"/>
    </source>
</evidence>
<dbReference type="EMBL" id="CAJNOH010016108">
    <property type="protein sequence ID" value="CAF1568876.1"/>
    <property type="molecule type" value="Genomic_DNA"/>
</dbReference>
<dbReference type="AlphaFoldDB" id="A0A815YDY6"/>
<proteinExistence type="predicted"/>
<evidence type="ECO:0000313" key="2">
    <source>
        <dbReference type="EMBL" id="CAF1680412.1"/>
    </source>
</evidence>